<feature type="transmembrane region" description="Helical" evidence="2">
    <location>
        <begin position="35"/>
        <end position="56"/>
    </location>
</feature>
<keyword evidence="2" id="KW-1133">Transmembrane helix</keyword>
<gene>
    <name evidence="3" type="ORF">E1294_14065</name>
</gene>
<dbReference type="AlphaFoldDB" id="A0A4R4WVM3"/>
<dbReference type="Proteomes" id="UP000294543">
    <property type="component" value="Unassembled WGS sequence"/>
</dbReference>
<evidence type="ECO:0000256" key="2">
    <source>
        <dbReference type="SAM" id="Phobius"/>
    </source>
</evidence>
<proteinExistence type="predicted"/>
<keyword evidence="2" id="KW-0812">Transmembrane</keyword>
<comment type="caution">
    <text evidence="3">The sequence shown here is derived from an EMBL/GenBank/DDBJ whole genome shotgun (WGS) entry which is preliminary data.</text>
</comment>
<accession>A0A4R4WVM3</accession>
<name>A0A4R4WVM3_9ACTN</name>
<feature type="transmembrane region" description="Helical" evidence="2">
    <location>
        <begin position="6"/>
        <end position="23"/>
    </location>
</feature>
<feature type="region of interest" description="Disordered" evidence="1">
    <location>
        <begin position="97"/>
        <end position="150"/>
    </location>
</feature>
<protein>
    <submittedName>
        <fullName evidence="3">Uncharacterized protein</fullName>
    </submittedName>
</protein>
<evidence type="ECO:0000313" key="4">
    <source>
        <dbReference type="Proteomes" id="UP000294543"/>
    </source>
</evidence>
<dbReference type="EMBL" id="SMKP01000032">
    <property type="protein sequence ID" value="TDD21740.1"/>
    <property type="molecule type" value="Genomic_DNA"/>
</dbReference>
<feature type="transmembrane region" description="Helical" evidence="2">
    <location>
        <begin position="68"/>
        <end position="93"/>
    </location>
</feature>
<evidence type="ECO:0000313" key="3">
    <source>
        <dbReference type="EMBL" id="TDD21740.1"/>
    </source>
</evidence>
<organism evidence="3 4">
    <name type="scientific">Nonomuraea diastatica</name>
    <dbReference type="NCBI Taxonomy" id="1848329"/>
    <lineage>
        <taxon>Bacteria</taxon>
        <taxon>Bacillati</taxon>
        <taxon>Actinomycetota</taxon>
        <taxon>Actinomycetes</taxon>
        <taxon>Streptosporangiales</taxon>
        <taxon>Streptosporangiaceae</taxon>
        <taxon>Nonomuraea</taxon>
    </lineage>
</organism>
<feature type="compositionally biased region" description="Low complexity" evidence="1">
    <location>
        <begin position="110"/>
        <end position="144"/>
    </location>
</feature>
<reference evidence="3 4" key="1">
    <citation type="submission" date="2019-03" db="EMBL/GenBank/DDBJ databases">
        <title>Draft genome sequences of novel Actinobacteria.</title>
        <authorList>
            <person name="Sahin N."/>
            <person name="Ay H."/>
            <person name="Saygin H."/>
        </authorList>
    </citation>
    <scope>NUCLEOTIDE SEQUENCE [LARGE SCALE GENOMIC DNA]</scope>
    <source>
        <strain evidence="3 4">KC712</strain>
    </source>
</reference>
<evidence type="ECO:0000256" key="1">
    <source>
        <dbReference type="SAM" id="MobiDB-lite"/>
    </source>
</evidence>
<sequence length="150" mass="15702">MITIIFPLVMVVVLVGGVIVTAMNRRAHGRGATLGMAGCAVLLVGVLINVVLGFIAPSLYDALGAGGATMLISAGGMIFNATGTGLLIAGVIARRDPQQPQSPHYPPPGQAQGWQQPPVQHQQPHMQQPYPQQQPPRQGWQQPPYGGGQG</sequence>
<keyword evidence="4" id="KW-1185">Reference proteome</keyword>
<keyword evidence="2" id="KW-0472">Membrane</keyword>